<dbReference type="AlphaFoldDB" id="A0AAD6GJA4"/>
<feature type="transmembrane region" description="Helical" evidence="1">
    <location>
        <begin position="179"/>
        <end position="200"/>
    </location>
</feature>
<reference evidence="2 3" key="1">
    <citation type="journal article" date="2023" name="IMA Fungus">
        <title>Comparative genomic study of the Penicillium genus elucidates a diverse pangenome and 15 lateral gene transfer events.</title>
        <authorList>
            <person name="Petersen C."/>
            <person name="Sorensen T."/>
            <person name="Nielsen M.R."/>
            <person name="Sondergaard T.E."/>
            <person name="Sorensen J.L."/>
            <person name="Fitzpatrick D.A."/>
            <person name="Frisvad J.C."/>
            <person name="Nielsen K.L."/>
        </authorList>
    </citation>
    <scope>NUCLEOTIDE SEQUENCE [LARGE SCALE GENOMIC DNA]</scope>
    <source>
        <strain evidence="2 3">IBT 35679</strain>
    </source>
</reference>
<protein>
    <submittedName>
        <fullName evidence="2">Uncharacterized protein</fullName>
    </submittedName>
</protein>
<keyword evidence="1" id="KW-0812">Transmembrane</keyword>
<feature type="transmembrane region" description="Helical" evidence="1">
    <location>
        <begin position="119"/>
        <end position="146"/>
    </location>
</feature>
<dbReference type="Proteomes" id="UP001220324">
    <property type="component" value="Unassembled WGS sequence"/>
</dbReference>
<keyword evidence="3" id="KW-1185">Reference proteome</keyword>
<sequence>MSNITSTQLLCGFVGNGDTYGLGVRLGAYLQWITSLFASQLSADEATSMRGVNTCFNIAMLVALIWQTFSRDPHLYPSEAYILLLFCISGICSTFLFSQNLQRSTEKPLAPDLPAMSSCVLNLLATDAGGVVRVAFTFATFAYMAWFSFKGLDDMDNPPCASRVFFFAIVDLHGWLRTFLQVLSISTVIGSGLVFFASLLQVGWNSPTSPLYLSPSKASALRWQSF</sequence>
<keyword evidence="1" id="KW-0472">Membrane</keyword>
<feature type="transmembrane region" description="Helical" evidence="1">
    <location>
        <begin position="81"/>
        <end position="98"/>
    </location>
</feature>
<comment type="caution">
    <text evidence="2">The sequence shown here is derived from an EMBL/GenBank/DDBJ whole genome shotgun (WGS) entry which is preliminary data.</text>
</comment>
<evidence type="ECO:0000313" key="3">
    <source>
        <dbReference type="Proteomes" id="UP001220324"/>
    </source>
</evidence>
<organism evidence="2 3">
    <name type="scientific">Penicillium frequentans</name>
    <dbReference type="NCBI Taxonomy" id="3151616"/>
    <lineage>
        <taxon>Eukaryota</taxon>
        <taxon>Fungi</taxon>
        <taxon>Dikarya</taxon>
        <taxon>Ascomycota</taxon>
        <taxon>Pezizomycotina</taxon>
        <taxon>Eurotiomycetes</taxon>
        <taxon>Eurotiomycetidae</taxon>
        <taxon>Eurotiales</taxon>
        <taxon>Aspergillaceae</taxon>
        <taxon>Penicillium</taxon>
    </lineage>
</organism>
<accession>A0AAD6GJA4</accession>
<dbReference type="EMBL" id="JAQIZZ010000002">
    <property type="protein sequence ID" value="KAJ5552403.1"/>
    <property type="molecule type" value="Genomic_DNA"/>
</dbReference>
<feature type="transmembrane region" description="Helical" evidence="1">
    <location>
        <begin position="51"/>
        <end position="69"/>
    </location>
</feature>
<name>A0AAD6GJA4_9EURO</name>
<keyword evidence="1" id="KW-1133">Transmembrane helix</keyword>
<evidence type="ECO:0000313" key="2">
    <source>
        <dbReference type="EMBL" id="KAJ5552403.1"/>
    </source>
</evidence>
<evidence type="ECO:0000256" key="1">
    <source>
        <dbReference type="SAM" id="Phobius"/>
    </source>
</evidence>
<gene>
    <name evidence="2" type="ORF">N7494_001781</name>
</gene>
<proteinExistence type="predicted"/>